<dbReference type="PANTHER" id="PTHR45725:SF1">
    <property type="entry name" value="DISHEVELLED ASSOCIATED ACTIVATOR OF MORPHOGENESIS, ISOFORM D"/>
    <property type="match status" value="1"/>
</dbReference>
<evidence type="ECO:0000313" key="3">
    <source>
        <dbReference type="Proteomes" id="UP000000600"/>
    </source>
</evidence>
<dbReference type="GeneID" id="5037278"/>
<dbReference type="STRING" id="5888.A0DM29"/>
<reference evidence="2 3" key="1">
    <citation type="journal article" date="2006" name="Nature">
        <title>Global trends of whole-genome duplications revealed by the ciliate Paramecium tetraurelia.</title>
        <authorList>
            <consortium name="Genoscope"/>
            <person name="Aury J.-M."/>
            <person name="Jaillon O."/>
            <person name="Duret L."/>
            <person name="Noel B."/>
            <person name="Jubin C."/>
            <person name="Porcel B.M."/>
            <person name="Segurens B."/>
            <person name="Daubin V."/>
            <person name="Anthouard V."/>
            <person name="Aiach N."/>
            <person name="Arnaiz O."/>
            <person name="Billaut A."/>
            <person name="Beisson J."/>
            <person name="Blanc I."/>
            <person name="Bouhouche K."/>
            <person name="Camara F."/>
            <person name="Duharcourt S."/>
            <person name="Guigo R."/>
            <person name="Gogendeau D."/>
            <person name="Katinka M."/>
            <person name="Keller A.-M."/>
            <person name="Kissmehl R."/>
            <person name="Klotz C."/>
            <person name="Koll F."/>
            <person name="Le Moue A."/>
            <person name="Lepere C."/>
            <person name="Malinsky S."/>
            <person name="Nowacki M."/>
            <person name="Nowak J.K."/>
            <person name="Plattner H."/>
            <person name="Poulain J."/>
            <person name="Ruiz F."/>
            <person name="Serrano V."/>
            <person name="Zagulski M."/>
            <person name="Dessen P."/>
            <person name="Betermier M."/>
            <person name="Weissenbach J."/>
            <person name="Scarpelli C."/>
            <person name="Schachter V."/>
            <person name="Sperling L."/>
            <person name="Meyer E."/>
            <person name="Cohen J."/>
            <person name="Wincker P."/>
        </authorList>
    </citation>
    <scope>NUCLEOTIDE SEQUENCE [LARGE SCALE GENOMIC DNA]</scope>
    <source>
        <strain evidence="2 3">Stock d4-2</strain>
    </source>
</reference>
<dbReference type="EMBL" id="CT868496">
    <property type="protein sequence ID" value="CAK84096.1"/>
    <property type="molecule type" value="Genomic_DNA"/>
</dbReference>
<feature type="compositionally biased region" description="Pro residues" evidence="1">
    <location>
        <begin position="433"/>
        <end position="444"/>
    </location>
</feature>
<dbReference type="Proteomes" id="UP000000600">
    <property type="component" value="Unassembled WGS sequence"/>
</dbReference>
<accession>A0DM29</accession>
<dbReference type="HOGENOM" id="CLU_307055_0_0_1"/>
<dbReference type="Gene3D" id="1.20.58.2220">
    <property type="entry name" value="Formin, FH2 domain"/>
    <property type="match status" value="1"/>
</dbReference>
<dbReference type="InterPro" id="IPR051425">
    <property type="entry name" value="Formin_Homology"/>
</dbReference>
<protein>
    <recommendedName>
        <fullName evidence="4">FH2 domain-containing protein</fullName>
    </recommendedName>
</protein>
<proteinExistence type="predicted"/>
<dbReference type="PANTHER" id="PTHR45725">
    <property type="entry name" value="FORMIN HOMOLOGY 2 FAMILY MEMBER"/>
    <property type="match status" value="1"/>
</dbReference>
<sequence length="964" mass="112708">MKVGGQIIYGEIIQSKQRVQLKVDTTQKITEMDPKLIKAFLKDFDIEAEDHYLNPELLFQAAQVFYRVTGHQLKLNLEITQKFIESTDVLNHSLALKWVYQLSSEDEREKVEVAFDANDDPLKKIVLLNIALEQKKEISMSSLQLLVSDNQEILYGLSLYIIKRLEAQDIQTFIPLLQAMIKQAEIKAINQLIMIELVSKVLAKYPEQRNEIFNQLISDDKIIQKLEWEQDFQNYIQQDLQYPNIILRKTREVYQYTNDQYEAILNEFKNQWEEQLSSIMASRQLEILRDNFLESTNINLDLFKSLQIKGDEEDDIESITKNRRKKQVVARKKLCQTTNQENSNTMAELDEKSQQPPPLLSQNSLPTQLNQTNPQPQPPQNNSCNPQPPPPPPLPPSQSGNRPPPPPPLLTKTGNPPPPPPLPPPQKSGNLQSPPPPPLLPPAKLPDSQKAEIIQPLSTNIEYNRINGPLIKEKLENTIWGKKPKDNVIKAKEEVLKLFIKKEETQRQQVQATRPKLVQKEVVSYLESFYPAQNQVLELQSLRNKLKRLNLEETMKQVNELEFVEKNQDKELLDHLNKAISYITVKFLEEHQSNINLAKTKSQEYVQKQLEADRELQKNQGERLKTLSIEERVKADQEFDEDLRKLSLDLQAVFKENDIAQLLSEVEPKLKQLKSDLDIAESEEQKNDILIQLESVLFEKHKLLQSKNLSQDKFQPNQIDTLLKYIHDRNPRKAIQIEWFYKEHLDRKHHIEDTVTQFKEVLEELKKDEELVKYFQYVKAYGKVLNNAQDDQIGFKLHNVANLTCKGKNQDGKQEELSKYIVEHMMEDGIVFKDLSQTPFKYLSVLSSPNNSLKEIQSFIMSYREQRKFLESQSKDEKNEGFVKKIQKYNSEYSEFIFSMETIYKSNEEKFKHLKEFLCDDRQNLETPIFFKDILTIKQMLRSNYNVIRQEQRRRLIQARRAVA</sequence>
<gene>
    <name evidence="2" type="ORF">GSPATT00018314001</name>
</gene>
<dbReference type="InParanoid" id="A0DM29"/>
<keyword evidence="3" id="KW-1185">Reference proteome</keyword>
<feature type="compositionally biased region" description="Basic residues" evidence="1">
    <location>
        <begin position="322"/>
        <end position="334"/>
    </location>
</feature>
<dbReference type="KEGG" id="ptm:GSPATT00018314001"/>
<evidence type="ECO:0008006" key="4">
    <source>
        <dbReference type="Google" id="ProtNLM"/>
    </source>
</evidence>
<dbReference type="OrthoDB" id="312479at2759"/>
<dbReference type="AlphaFoldDB" id="A0DM29"/>
<dbReference type="OMA" id="KLENTIW"/>
<feature type="compositionally biased region" description="Pro residues" evidence="1">
    <location>
        <begin position="386"/>
        <end position="426"/>
    </location>
</feature>
<dbReference type="InterPro" id="IPR042201">
    <property type="entry name" value="FH2_Formin_sf"/>
</dbReference>
<feature type="compositionally biased region" description="Polar residues" evidence="1">
    <location>
        <begin position="335"/>
        <end position="346"/>
    </location>
</feature>
<dbReference type="RefSeq" id="XP_001451493.1">
    <property type="nucleotide sequence ID" value="XM_001451456.1"/>
</dbReference>
<evidence type="ECO:0000256" key="1">
    <source>
        <dbReference type="SAM" id="MobiDB-lite"/>
    </source>
</evidence>
<dbReference type="SUPFAM" id="SSF101447">
    <property type="entry name" value="Formin homology 2 domain (FH2 domain)"/>
    <property type="match status" value="1"/>
</dbReference>
<feature type="region of interest" description="Disordered" evidence="1">
    <location>
        <begin position="322"/>
        <end position="445"/>
    </location>
</feature>
<organism evidence="2 3">
    <name type="scientific">Paramecium tetraurelia</name>
    <dbReference type="NCBI Taxonomy" id="5888"/>
    <lineage>
        <taxon>Eukaryota</taxon>
        <taxon>Sar</taxon>
        <taxon>Alveolata</taxon>
        <taxon>Ciliophora</taxon>
        <taxon>Intramacronucleata</taxon>
        <taxon>Oligohymenophorea</taxon>
        <taxon>Peniculida</taxon>
        <taxon>Parameciidae</taxon>
        <taxon>Paramecium</taxon>
    </lineage>
</organism>
<name>A0DM29_PARTE</name>
<feature type="compositionally biased region" description="Low complexity" evidence="1">
    <location>
        <begin position="360"/>
        <end position="385"/>
    </location>
</feature>
<evidence type="ECO:0000313" key="2">
    <source>
        <dbReference type="EMBL" id="CAK84096.1"/>
    </source>
</evidence>